<evidence type="ECO:0000256" key="1">
    <source>
        <dbReference type="ARBA" id="ARBA00023015"/>
    </source>
</evidence>
<dbReference type="PANTHER" id="PTHR31069:SF25">
    <property type="entry name" value="TRANSCRIPTION FACTOR, PUTATIVE (EUROFUNG)-RELATED"/>
    <property type="match status" value="1"/>
</dbReference>
<dbReference type="PROSITE" id="PS50048">
    <property type="entry name" value="ZN2_CY6_FUNGAL_2"/>
    <property type="match status" value="1"/>
</dbReference>
<reference evidence="7 8" key="1">
    <citation type="submission" date="2019-04" db="EMBL/GenBank/DDBJ databases">
        <title>Friends and foes A comparative genomics study of 23 Aspergillus species from section Flavi.</title>
        <authorList>
            <consortium name="DOE Joint Genome Institute"/>
            <person name="Kjaerbolling I."/>
            <person name="Vesth T."/>
            <person name="Frisvad J.C."/>
            <person name="Nybo J.L."/>
            <person name="Theobald S."/>
            <person name="Kildgaard S."/>
            <person name="Isbrandt T."/>
            <person name="Kuo A."/>
            <person name="Sato A."/>
            <person name="Lyhne E.K."/>
            <person name="Kogle M.E."/>
            <person name="Wiebenga A."/>
            <person name="Kun R.S."/>
            <person name="Lubbers R.J."/>
            <person name="Makela M.R."/>
            <person name="Barry K."/>
            <person name="Chovatia M."/>
            <person name="Clum A."/>
            <person name="Daum C."/>
            <person name="Haridas S."/>
            <person name="He G."/>
            <person name="LaButti K."/>
            <person name="Lipzen A."/>
            <person name="Mondo S."/>
            <person name="Riley R."/>
            <person name="Salamov A."/>
            <person name="Simmons B.A."/>
            <person name="Magnuson J.K."/>
            <person name="Henrissat B."/>
            <person name="Mortensen U.H."/>
            <person name="Larsen T.O."/>
            <person name="Devries R.P."/>
            <person name="Grigoriev I.V."/>
            <person name="Machida M."/>
            <person name="Baker S.E."/>
            <person name="Andersen M.R."/>
        </authorList>
    </citation>
    <scope>NUCLEOTIDE SEQUENCE [LARGE SCALE GENOMIC DNA]</scope>
    <source>
        <strain evidence="7 8">CBS 151.66</strain>
    </source>
</reference>
<dbReference type="SMART" id="SM00066">
    <property type="entry name" value="GAL4"/>
    <property type="match status" value="1"/>
</dbReference>
<dbReference type="AlphaFoldDB" id="A0A5N5WN87"/>
<evidence type="ECO:0000313" key="8">
    <source>
        <dbReference type="Proteomes" id="UP000326565"/>
    </source>
</evidence>
<feature type="domain" description="Zn(2)-C6 fungal-type" evidence="6">
    <location>
        <begin position="17"/>
        <end position="45"/>
    </location>
</feature>
<dbReference type="EMBL" id="ML732349">
    <property type="protein sequence ID" value="KAB8069255.1"/>
    <property type="molecule type" value="Genomic_DNA"/>
</dbReference>
<dbReference type="Pfam" id="PF00172">
    <property type="entry name" value="Zn_clus"/>
    <property type="match status" value="1"/>
</dbReference>
<name>A0A5N5WN87_9EURO</name>
<accession>A0A5N5WN87</accession>
<dbReference type="InterPro" id="IPR036864">
    <property type="entry name" value="Zn2-C6_fun-type_DNA-bd_sf"/>
</dbReference>
<proteinExistence type="predicted"/>
<dbReference type="InterPro" id="IPR021858">
    <property type="entry name" value="Fun_TF"/>
</dbReference>
<dbReference type="GO" id="GO:0009893">
    <property type="term" value="P:positive regulation of metabolic process"/>
    <property type="evidence" value="ECO:0007669"/>
    <property type="project" value="UniProtKB-ARBA"/>
</dbReference>
<dbReference type="GO" id="GO:0008270">
    <property type="term" value="F:zinc ion binding"/>
    <property type="evidence" value="ECO:0007669"/>
    <property type="project" value="InterPro"/>
</dbReference>
<keyword evidence="4" id="KW-0539">Nucleus</keyword>
<evidence type="ECO:0000256" key="4">
    <source>
        <dbReference type="ARBA" id="ARBA00023242"/>
    </source>
</evidence>
<dbReference type="Proteomes" id="UP000326565">
    <property type="component" value="Unassembled WGS sequence"/>
</dbReference>
<dbReference type="InterPro" id="IPR001138">
    <property type="entry name" value="Zn2Cys6_DnaBD"/>
</dbReference>
<feature type="compositionally biased region" description="Polar residues" evidence="5">
    <location>
        <begin position="148"/>
        <end position="164"/>
    </location>
</feature>
<gene>
    <name evidence="7" type="ORF">BDV29DRAFT_198840</name>
</gene>
<dbReference type="PANTHER" id="PTHR31069">
    <property type="entry name" value="OLEATE-ACTIVATED TRANSCRIPTION FACTOR 1-RELATED"/>
    <property type="match status" value="1"/>
</dbReference>
<evidence type="ECO:0000313" key="7">
    <source>
        <dbReference type="EMBL" id="KAB8069255.1"/>
    </source>
</evidence>
<keyword evidence="2" id="KW-0238">DNA-binding</keyword>
<organism evidence="7 8">
    <name type="scientific">Aspergillus leporis</name>
    <dbReference type="NCBI Taxonomy" id="41062"/>
    <lineage>
        <taxon>Eukaryota</taxon>
        <taxon>Fungi</taxon>
        <taxon>Dikarya</taxon>
        <taxon>Ascomycota</taxon>
        <taxon>Pezizomycotina</taxon>
        <taxon>Eurotiomycetes</taxon>
        <taxon>Eurotiomycetidae</taxon>
        <taxon>Eurotiales</taxon>
        <taxon>Aspergillaceae</taxon>
        <taxon>Aspergillus</taxon>
        <taxon>Aspergillus subgen. Circumdati</taxon>
    </lineage>
</organism>
<evidence type="ECO:0000256" key="5">
    <source>
        <dbReference type="SAM" id="MobiDB-lite"/>
    </source>
</evidence>
<feature type="region of interest" description="Disordered" evidence="5">
    <location>
        <begin position="148"/>
        <end position="168"/>
    </location>
</feature>
<keyword evidence="3" id="KW-0804">Transcription</keyword>
<sequence>MPPSRKSKSRRTHTLGGCQTCRRRHVKCDQLRPTCLTCRAFGVTCEGYPTKIRWMSGEHGSQQQRQSATKNRDADGSASGGHGTRRHLYTGDTMASMSTALAADLDSGTVDALLSEVDSKSKKAENTPKGDVAIGPFGILKFDICTKKNSNHQNDPSEKTSPTLGPNRLPYDEVIELDSLLSSVTDPLPGADEFLHWADLFGLGSDLIPGISSDELDHGELTTHDQPLQAFEGDEEQRGLGAVAPQLAPLDLVSPSSDVLTDAPFFLKHFQDHVIGQMMTLSLGQKSPCKILSIPTAVLTLGDLTYLGGQNLNHARLANFYSLLACSAYHLSANATIESPHSGGHWKQVTHYSYHKAKDYIQQSLKVEVNGPKKAKYKDQLMAISAMAAFAILSGHQKDARCYMIDAARLMRLRGLPKRDISRKACVLHHIYTWIRIVGESTYALHDYSPSTSFIEALNHCFQPREDMPDYDNSRRSGLDARLDDFLLLQPRQSDSDLDIDAPKEREVALHDIHLEDSRRWADTLYSEVYGIPETWLSLVSQTTRLANVMDTLVVSGGTRRFMNSEADEALQRRATRLENMICSLKSDRSRVSSAESVSEAGLPHAHMLRVLNTALVIFFYRRIRNVHPSILQSHVDEVIAALRDFDLALVQHKVSGPGPAWPAFMAGCEAMVPSKRDALLRWIEKGGAQCGFAVFGVAKDVMTAVWEEQDGYFRFNRSGGPLPTWVDVLRQRKLWPMLS</sequence>
<evidence type="ECO:0000256" key="3">
    <source>
        <dbReference type="ARBA" id="ARBA00023163"/>
    </source>
</evidence>
<feature type="region of interest" description="Disordered" evidence="5">
    <location>
        <begin position="56"/>
        <end position="88"/>
    </location>
</feature>
<protein>
    <submittedName>
        <fullName evidence="7">Fungal-specific transcription factor domain-containing protein</fullName>
    </submittedName>
</protein>
<dbReference type="GO" id="GO:0000981">
    <property type="term" value="F:DNA-binding transcription factor activity, RNA polymerase II-specific"/>
    <property type="evidence" value="ECO:0007669"/>
    <property type="project" value="InterPro"/>
</dbReference>
<dbReference type="CDD" id="cd00067">
    <property type="entry name" value="GAL4"/>
    <property type="match status" value="1"/>
</dbReference>
<dbReference type="InterPro" id="IPR050675">
    <property type="entry name" value="OAF3"/>
</dbReference>
<feature type="compositionally biased region" description="Polar residues" evidence="5">
    <location>
        <begin position="59"/>
        <end position="69"/>
    </location>
</feature>
<keyword evidence="8" id="KW-1185">Reference proteome</keyword>
<dbReference type="Gene3D" id="4.10.240.10">
    <property type="entry name" value="Zn(2)-C6 fungal-type DNA-binding domain"/>
    <property type="match status" value="1"/>
</dbReference>
<dbReference type="SUPFAM" id="SSF57701">
    <property type="entry name" value="Zn2/Cys6 DNA-binding domain"/>
    <property type="match status" value="1"/>
</dbReference>
<evidence type="ECO:0000256" key="2">
    <source>
        <dbReference type="ARBA" id="ARBA00023125"/>
    </source>
</evidence>
<keyword evidence="1" id="KW-0805">Transcription regulation</keyword>
<dbReference type="GO" id="GO:0003677">
    <property type="term" value="F:DNA binding"/>
    <property type="evidence" value="ECO:0007669"/>
    <property type="project" value="UniProtKB-KW"/>
</dbReference>
<evidence type="ECO:0000259" key="6">
    <source>
        <dbReference type="PROSITE" id="PS50048"/>
    </source>
</evidence>
<dbReference type="Pfam" id="PF11951">
    <property type="entry name" value="Fungal_trans_2"/>
    <property type="match status" value="1"/>
</dbReference>
<dbReference type="OrthoDB" id="5089701at2759"/>
<dbReference type="PROSITE" id="PS00463">
    <property type="entry name" value="ZN2_CY6_FUNGAL_1"/>
    <property type="match status" value="1"/>
</dbReference>